<reference evidence="3 4" key="1">
    <citation type="submission" date="2018-06" db="EMBL/GenBank/DDBJ databases">
        <authorList>
            <consortium name="Pathogen Informatics"/>
            <person name="Doyle S."/>
        </authorList>
    </citation>
    <scope>NUCLEOTIDE SEQUENCE [LARGE SCALE GENOMIC DNA]</scope>
    <source>
        <strain evidence="3 4">NCTC10343</strain>
    </source>
</reference>
<evidence type="ECO:0000313" key="4">
    <source>
        <dbReference type="Proteomes" id="UP000254400"/>
    </source>
</evidence>
<dbReference type="Proteomes" id="UP000254400">
    <property type="component" value="Unassembled WGS sequence"/>
</dbReference>
<evidence type="ECO:0000256" key="2">
    <source>
        <dbReference type="SAM" id="SignalP"/>
    </source>
</evidence>
<protein>
    <submittedName>
        <fullName evidence="3">Uncharacterized protein</fullName>
    </submittedName>
</protein>
<organism evidence="3 4">
    <name type="scientific">Paenibacillus polymyxa</name>
    <name type="common">Bacillus polymyxa</name>
    <dbReference type="NCBI Taxonomy" id="1406"/>
    <lineage>
        <taxon>Bacteria</taxon>
        <taxon>Bacillati</taxon>
        <taxon>Bacillota</taxon>
        <taxon>Bacilli</taxon>
        <taxon>Bacillales</taxon>
        <taxon>Paenibacillaceae</taxon>
        <taxon>Paenibacillus</taxon>
    </lineage>
</organism>
<dbReference type="RefSeq" id="WP_019687786.1">
    <property type="nucleotide sequence ID" value="NZ_CP036496.1"/>
</dbReference>
<sequence>MKKLAARFSSLLLVGLMLLPTGVYASSSNDDSISAKPAVEGEIVQAYRVTDNGLVELSQDELQAYKAQEEEANKSAQLELDKDSSKKNSQNNGAITPNAINEYYWRYEQSTFKSAVPMDSLRKRVSPYVYNRTQDNATRAISSSTSQTWQANISLSYEHKNAVTGTLGGGWSKTTTFSDTTTTTIRPNYMSWAEFTPIMDKSFGYLKEYYSLNGSVRTNKYTEIYIAREVSGRTDGILTVKTAPIN</sequence>
<feature type="signal peptide" evidence="2">
    <location>
        <begin position="1"/>
        <end position="25"/>
    </location>
</feature>
<evidence type="ECO:0000313" key="3">
    <source>
        <dbReference type="EMBL" id="SUA70392.1"/>
    </source>
</evidence>
<feature type="chain" id="PRO_5016895418" evidence="2">
    <location>
        <begin position="26"/>
        <end position="246"/>
    </location>
</feature>
<feature type="region of interest" description="Disordered" evidence="1">
    <location>
        <begin position="68"/>
        <end position="94"/>
    </location>
</feature>
<feature type="compositionally biased region" description="Basic and acidic residues" evidence="1">
    <location>
        <begin position="68"/>
        <end position="86"/>
    </location>
</feature>
<dbReference type="GeneID" id="93346614"/>
<keyword evidence="2" id="KW-0732">Signal</keyword>
<dbReference type="AlphaFoldDB" id="A0A378XZB9"/>
<dbReference type="EMBL" id="UGSC01000001">
    <property type="protein sequence ID" value="SUA70392.1"/>
    <property type="molecule type" value="Genomic_DNA"/>
</dbReference>
<evidence type="ECO:0000256" key="1">
    <source>
        <dbReference type="SAM" id="MobiDB-lite"/>
    </source>
</evidence>
<gene>
    <name evidence="3" type="ORF">NCTC10343_03264</name>
</gene>
<proteinExistence type="predicted"/>
<name>A0A378XZB9_PAEPO</name>
<accession>A0A378XZB9</accession>